<organism evidence="12 13">
    <name type="scientific">Clonorchis sinensis</name>
    <name type="common">Chinese liver fluke</name>
    <dbReference type="NCBI Taxonomy" id="79923"/>
    <lineage>
        <taxon>Eukaryota</taxon>
        <taxon>Metazoa</taxon>
        <taxon>Spiralia</taxon>
        <taxon>Lophotrochozoa</taxon>
        <taxon>Platyhelminthes</taxon>
        <taxon>Trematoda</taxon>
        <taxon>Digenea</taxon>
        <taxon>Opisthorchiida</taxon>
        <taxon>Opisthorchiata</taxon>
        <taxon>Opisthorchiidae</taxon>
        <taxon>Clonorchis</taxon>
    </lineage>
</organism>
<evidence type="ECO:0000256" key="9">
    <source>
        <dbReference type="PROSITE-ProRule" id="PRU00042"/>
    </source>
</evidence>
<dbReference type="SMART" id="SM00355">
    <property type="entry name" value="ZnF_C2H2"/>
    <property type="match status" value="7"/>
</dbReference>
<dbReference type="Pfam" id="PF00096">
    <property type="entry name" value="zf-C2H2"/>
    <property type="match status" value="2"/>
</dbReference>
<comment type="caution">
    <text evidence="12">The sequence shown here is derived from an EMBL/GenBank/DDBJ whole genome shotgun (WGS) entry which is preliminary data.</text>
</comment>
<keyword evidence="7" id="KW-0804">Transcription</keyword>
<dbReference type="PANTHER" id="PTHR24399">
    <property type="entry name" value="ZINC FINGER AND BTB DOMAIN-CONTAINING"/>
    <property type="match status" value="1"/>
</dbReference>
<dbReference type="GO" id="GO:0001227">
    <property type="term" value="F:DNA-binding transcription repressor activity, RNA polymerase II-specific"/>
    <property type="evidence" value="ECO:0007669"/>
    <property type="project" value="TreeGrafter"/>
</dbReference>
<dbReference type="PANTHER" id="PTHR24399:SF23">
    <property type="entry name" value="C2H2-TYPE DOMAIN-CONTAINING PROTEIN"/>
    <property type="match status" value="1"/>
</dbReference>
<dbReference type="PROSITE" id="PS50157">
    <property type="entry name" value="ZINC_FINGER_C2H2_2"/>
    <property type="match status" value="5"/>
</dbReference>
<name>A0A8T1MD68_CLOSI</name>
<sequence>MENFNDETKTAEMKIRHCLVGDEDKVPRSATDTVGALNSLLAYYAPTDELQALDMRLTWTDEEMSSIRKVTNTSHREVTPSALFSLQAVDDRSVPINATVSRTSWTKPLLKDNRRGAQCNICGIQLESARARKWHKSLHHHFKPTYSRAHARTICGKNYAFPPHLKAHSLKDSWSQSFSCGVCGEKFTAHARTICGKNHAFPSHLKAHSLKHSWSQPFSCGMCGEKFKHCRNIKDHIIKLHSIHHLSLNQCGICQKTFNSLPNLRQHIHSHLPRVKTYQCMPCNQRFDTRGNLHRHKFLYHAGYLRHNAINHECTVCKRWFECNRDLRRHSIVHTGERPFTCTLCDKSYTSAFGLQRHQLTAHQEQRKPVATKALDEDKAAKN</sequence>
<accession>A0A8T1MD68</accession>
<keyword evidence="3" id="KW-0677">Repeat</keyword>
<proteinExistence type="predicted"/>
<feature type="domain" description="C2H2-type" evidence="11">
    <location>
        <begin position="340"/>
        <end position="368"/>
    </location>
</feature>
<dbReference type="FunFam" id="3.30.160.60:FF:000624">
    <property type="entry name" value="zinc finger protein 697"/>
    <property type="match status" value="1"/>
</dbReference>
<evidence type="ECO:0000256" key="5">
    <source>
        <dbReference type="ARBA" id="ARBA00022833"/>
    </source>
</evidence>
<dbReference type="GO" id="GO:0000978">
    <property type="term" value="F:RNA polymerase II cis-regulatory region sequence-specific DNA binding"/>
    <property type="evidence" value="ECO:0007669"/>
    <property type="project" value="TreeGrafter"/>
</dbReference>
<feature type="domain" description="C2H2-type" evidence="11">
    <location>
        <begin position="278"/>
        <end position="303"/>
    </location>
</feature>
<dbReference type="InterPro" id="IPR036236">
    <property type="entry name" value="Znf_C2H2_sf"/>
</dbReference>
<dbReference type="PROSITE" id="PS00028">
    <property type="entry name" value="ZINC_FINGER_C2H2_1"/>
    <property type="match status" value="6"/>
</dbReference>
<feature type="compositionally biased region" description="Basic and acidic residues" evidence="10">
    <location>
        <begin position="364"/>
        <end position="383"/>
    </location>
</feature>
<dbReference type="EMBL" id="NIRI02000042">
    <property type="protein sequence ID" value="KAG5447317.1"/>
    <property type="molecule type" value="Genomic_DNA"/>
</dbReference>
<keyword evidence="13" id="KW-1185">Reference proteome</keyword>
<protein>
    <recommendedName>
        <fullName evidence="11">C2H2-type domain-containing protein</fullName>
    </recommendedName>
</protein>
<keyword evidence="8" id="KW-0539">Nucleus</keyword>
<evidence type="ECO:0000256" key="2">
    <source>
        <dbReference type="ARBA" id="ARBA00022723"/>
    </source>
</evidence>
<dbReference type="GO" id="GO:0005654">
    <property type="term" value="C:nucleoplasm"/>
    <property type="evidence" value="ECO:0007669"/>
    <property type="project" value="TreeGrafter"/>
</dbReference>
<comment type="subcellular location">
    <subcellularLocation>
        <location evidence="1">Nucleus</location>
    </subcellularLocation>
</comment>
<evidence type="ECO:0000256" key="3">
    <source>
        <dbReference type="ARBA" id="ARBA00022737"/>
    </source>
</evidence>
<dbReference type="Proteomes" id="UP000286415">
    <property type="component" value="Unassembled WGS sequence"/>
</dbReference>
<evidence type="ECO:0000259" key="11">
    <source>
        <dbReference type="PROSITE" id="PS50157"/>
    </source>
</evidence>
<reference evidence="12 13" key="2">
    <citation type="journal article" date="2021" name="Genomics">
        <title>High-quality reference genome for Clonorchis sinensis.</title>
        <authorList>
            <person name="Young N.D."/>
            <person name="Stroehlein A.J."/>
            <person name="Kinkar L."/>
            <person name="Wang T."/>
            <person name="Sohn W.M."/>
            <person name="Chang B.C.H."/>
            <person name="Kaur P."/>
            <person name="Weisz D."/>
            <person name="Dudchenko O."/>
            <person name="Aiden E.L."/>
            <person name="Korhonen P.K."/>
            <person name="Gasser R.B."/>
        </authorList>
    </citation>
    <scope>NUCLEOTIDE SEQUENCE [LARGE SCALE GENOMIC DNA]</scope>
    <source>
        <strain evidence="12">Cs-k2</strain>
    </source>
</reference>
<gene>
    <name evidence="12" type="ORF">CSKR_109853</name>
</gene>
<evidence type="ECO:0000256" key="6">
    <source>
        <dbReference type="ARBA" id="ARBA00023015"/>
    </source>
</evidence>
<evidence type="ECO:0000313" key="12">
    <source>
        <dbReference type="EMBL" id="KAG5447317.1"/>
    </source>
</evidence>
<keyword evidence="5" id="KW-0862">Zinc</keyword>
<feature type="domain" description="C2H2-type" evidence="11">
    <location>
        <begin position="312"/>
        <end position="339"/>
    </location>
</feature>
<feature type="region of interest" description="Disordered" evidence="10">
    <location>
        <begin position="360"/>
        <end position="383"/>
    </location>
</feature>
<dbReference type="GO" id="GO:0008270">
    <property type="term" value="F:zinc ion binding"/>
    <property type="evidence" value="ECO:0007669"/>
    <property type="project" value="UniProtKB-KW"/>
</dbReference>
<keyword evidence="6" id="KW-0805">Transcription regulation</keyword>
<evidence type="ECO:0000256" key="4">
    <source>
        <dbReference type="ARBA" id="ARBA00022771"/>
    </source>
</evidence>
<keyword evidence="2" id="KW-0479">Metal-binding</keyword>
<evidence type="ECO:0000256" key="10">
    <source>
        <dbReference type="SAM" id="MobiDB-lite"/>
    </source>
</evidence>
<reference evidence="12 13" key="1">
    <citation type="journal article" date="2018" name="Biotechnol. Adv.">
        <title>Improved genomic resources and new bioinformatic workflow for the carcinogenic parasite Clonorchis sinensis: Biotechnological implications.</title>
        <authorList>
            <person name="Wang D."/>
            <person name="Korhonen P.K."/>
            <person name="Gasser R.B."/>
            <person name="Young N.D."/>
        </authorList>
    </citation>
    <scope>NUCLEOTIDE SEQUENCE [LARGE SCALE GENOMIC DNA]</scope>
    <source>
        <strain evidence="12">Cs-k2</strain>
    </source>
</reference>
<keyword evidence="4 9" id="KW-0863">Zinc-finger</keyword>
<feature type="domain" description="C2H2-type" evidence="11">
    <location>
        <begin position="218"/>
        <end position="242"/>
    </location>
</feature>
<feature type="domain" description="C2H2-type" evidence="11">
    <location>
        <begin position="249"/>
        <end position="271"/>
    </location>
</feature>
<dbReference type="InterPro" id="IPR013087">
    <property type="entry name" value="Znf_C2H2_type"/>
</dbReference>
<evidence type="ECO:0000256" key="1">
    <source>
        <dbReference type="ARBA" id="ARBA00004123"/>
    </source>
</evidence>
<dbReference type="OrthoDB" id="6127988at2759"/>
<evidence type="ECO:0000313" key="13">
    <source>
        <dbReference type="Proteomes" id="UP000286415"/>
    </source>
</evidence>
<evidence type="ECO:0000256" key="7">
    <source>
        <dbReference type="ARBA" id="ARBA00023163"/>
    </source>
</evidence>
<dbReference type="Gene3D" id="3.30.160.60">
    <property type="entry name" value="Classic Zinc Finger"/>
    <property type="match status" value="5"/>
</dbReference>
<dbReference type="AlphaFoldDB" id="A0A8T1MD68"/>
<dbReference type="SUPFAM" id="SSF57667">
    <property type="entry name" value="beta-beta-alpha zinc fingers"/>
    <property type="match status" value="3"/>
</dbReference>
<evidence type="ECO:0000256" key="8">
    <source>
        <dbReference type="ARBA" id="ARBA00023242"/>
    </source>
</evidence>